<dbReference type="EMBL" id="CADCVS010000567">
    <property type="protein sequence ID" value="CAA9537083.1"/>
    <property type="molecule type" value="Genomic_DNA"/>
</dbReference>
<name>A0A6J4U1Q3_9ACTN</name>
<organism evidence="1">
    <name type="scientific">uncultured Solirubrobacteraceae bacterium</name>
    <dbReference type="NCBI Taxonomy" id="1162706"/>
    <lineage>
        <taxon>Bacteria</taxon>
        <taxon>Bacillati</taxon>
        <taxon>Actinomycetota</taxon>
        <taxon>Thermoleophilia</taxon>
        <taxon>Solirubrobacterales</taxon>
        <taxon>Solirubrobacteraceae</taxon>
        <taxon>environmental samples</taxon>
    </lineage>
</organism>
<evidence type="ECO:0000313" key="1">
    <source>
        <dbReference type="EMBL" id="CAA9537083.1"/>
    </source>
</evidence>
<accession>A0A6J4U1Q3</accession>
<protein>
    <submittedName>
        <fullName evidence="1">Uncharacterized protein</fullName>
    </submittedName>
</protein>
<sequence>MAWSLHTSFAKTRGALRAGASTCAVRPANEQPITDALDGV</sequence>
<proteinExistence type="predicted"/>
<gene>
    <name evidence="1" type="ORF">AVDCRST_MAG30-4338</name>
</gene>
<dbReference type="AlphaFoldDB" id="A0A6J4U1Q3"/>
<reference evidence="1" key="1">
    <citation type="submission" date="2020-02" db="EMBL/GenBank/DDBJ databases">
        <authorList>
            <person name="Meier V. D."/>
        </authorList>
    </citation>
    <scope>NUCLEOTIDE SEQUENCE</scope>
    <source>
        <strain evidence="1">AVDCRST_MAG30</strain>
    </source>
</reference>